<comment type="similarity">
    <text evidence="1 3">Belongs to the short-chain dehydrogenases/reductases (SDR) family.</text>
</comment>
<dbReference type="OrthoDB" id="5786478at2"/>
<dbReference type="InterPro" id="IPR002347">
    <property type="entry name" value="SDR_fam"/>
</dbReference>
<dbReference type="PANTHER" id="PTHR45024:SF2">
    <property type="entry name" value="SCP2 DOMAIN-CONTAINING PROTEIN"/>
    <property type="match status" value="1"/>
</dbReference>
<dbReference type="InterPro" id="IPR036291">
    <property type="entry name" value="NAD(P)-bd_dom_sf"/>
</dbReference>
<evidence type="ECO:0000313" key="4">
    <source>
        <dbReference type="EMBL" id="RRJ67639.1"/>
    </source>
</evidence>
<dbReference type="SUPFAM" id="SSF51735">
    <property type="entry name" value="NAD(P)-binding Rossmann-fold domains"/>
    <property type="match status" value="1"/>
</dbReference>
<evidence type="ECO:0000256" key="3">
    <source>
        <dbReference type="RuleBase" id="RU000363"/>
    </source>
</evidence>
<proteinExistence type="inferred from homology"/>
<dbReference type="PRINTS" id="PR00080">
    <property type="entry name" value="SDRFAMILY"/>
</dbReference>
<dbReference type="Pfam" id="PF00106">
    <property type="entry name" value="adh_short"/>
    <property type="match status" value="1"/>
</dbReference>
<dbReference type="Proteomes" id="UP000267017">
    <property type="component" value="Unassembled WGS sequence"/>
</dbReference>
<reference evidence="4 5" key="1">
    <citation type="submission" date="2018-11" db="EMBL/GenBank/DDBJ databases">
        <title>Genome sequencing of Paenibacillus sp. KCOM 3021 (= ChDC PVNT-B20).</title>
        <authorList>
            <person name="Kook J.-K."/>
            <person name="Park S.-N."/>
            <person name="Lim Y.K."/>
        </authorList>
    </citation>
    <scope>NUCLEOTIDE SEQUENCE [LARGE SCALE GENOMIC DNA]</scope>
    <source>
        <strain evidence="4 5">KCOM 3021</strain>
    </source>
</reference>
<keyword evidence="2" id="KW-0560">Oxidoreductase</keyword>
<dbReference type="PRINTS" id="PR00081">
    <property type="entry name" value="GDHRDH"/>
</dbReference>
<dbReference type="PANTHER" id="PTHR45024">
    <property type="entry name" value="DEHYDROGENASES, SHORT CHAIN"/>
    <property type="match status" value="1"/>
</dbReference>
<keyword evidence="5" id="KW-1185">Reference proteome</keyword>
<organism evidence="4 5">
    <name type="scientific">Paenibacillus oralis</name>
    <dbReference type="NCBI Taxonomy" id="2490856"/>
    <lineage>
        <taxon>Bacteria</taxon>
        <taxon>Bacillati</taxon>
        <taxon>Bacillota</taxon>
        <taxon>Bacilli</taxon>
        <taxon>Bacillales</taxon>
        <taxon>Paenibacillaceae</taxon>
        <taxon>Paenibacillus</taxon>
    </lineage>
</organism>
<accession>A0A3P3UDV0</accession>
<name>A0A3P3UDV0_9BACL</name>
<evidence type="ECO:0000256" key="1">
    <source>
        <dbReference type="ARBA" id="ARBA00006484"/>
    </source>
</evidence>
<sequence>MTKRLEGKVAVVTGSGQGVGRGIALVLAREGAKVVTNNRKPGSTGVASFKKELDEQFNDEERTKLLTLKGDAESTANEIIKAGGEAVPFYGDVSDYATAGKLIQTAVDAFGRVDILVNNAAGLGFGMLATTSEADWDYQTVPKLKGAFNCLSHALPFMMEQKSGRILNVASDAWVGIAGLGAYSAANSGIVGLTKAAAKELWPFGITCNAFCPQAASRGHVNFRATLRELMKAQGITMEVNEAKMKEVEEAHGPAENMAPFVAYLATEEAGFISGAVFSITANGRVAFYSDPEPAGEIKKNDGPWTVEELIKTVPENLLKDYASIATRNEWA</sequence>
<dbReference type="EMBL" id="RRCN01000001">
    <property type="protein sequence ID" value="RRJ67639.1"/>
    <property type="molecule type" value="Genomic_DNA"/>
</dbReference>
<evidence type="ECO:0000256" key="2">
    <source>
        <dbReference type="ARBA" id="ARBA00023002"/>
    </source>
</evidence>
<dbReference type="Gene3D" id="3.40.50.720">
    <property type="entry name" value="NAD(P)-binding Rossmann-like Domain"/>
    <property type="match status" value="1"/>
</dbReference>
<dbReference type="AlphaFoldDB" id="A0A3P3UDV0"/>
<gene>
    <name evidence="4" type="ORF">EHV15_18175</name>
</gene>
<protein>
    <submittedName>
        <fullName evidence="4">SDR family oxidoreductase</fullName>
    </submittedName>
</protein>
<evidence type="ECO:0000313" key="5">
    <source>
        <dbReference type="Proteomes" id="UP000267017"/>
    </source>
</evidence>
<dbReference type="InterPro" id="IPR051687">
    <property type="entry name" value="Peroxisomal_Beta-Oxidation"/>
</dbReference>
<comment type="caution">
    <text evidence="4">The sequence shown here is derived from an EMBL/GenBank/DDBJ whole genome shotgun (WGS) entry which is preliminary data.</text>
</comment>
<dbReference type="GO" id="GO:0016491">
    <property type="term" value="F:oxidoreductase activity"/>
    <property type="evidence" value="ECO:0007669"/>
    <property type="project" value="UniProtKB-KW"/>
</dbReference>